<organism evidence="2 3">
    <name type="scientific">Aureimonas altamirensis DSM 21988</name>
    <dbReference type="NCBI Taxonomy" id="1121026"/>
    <lineage>
        <taxon>Bacteria</taxon>
        <taxon>Pseudomonadati</taxon>
        <taxon>Pseudomonadota</taxon>
        <taxon>Alphaproteobacteria</taxon>
        <taxon>Hyphomicrobiales</taxon>
        <taxon>Aurantimonadaceae</taxon>
        <taxon>Aureimonas</taxon>
    </lineage>
</organism>
<reference evidence="2 3" key="1">
    <citation type="submission" date="2016-11" db="EMBL/GenBank/DDBJ databases">
        <authorList>
            <person name="Varghese N."/>
            <person name="Submissions S."/>
        </authorList>
    </citation>
    <scope>NUCLEOTIDE SEQUENCE [LARGE SCALE GENOMIC DNA]</scope>
    <source>
        <strain evidence="2 3">DSM 21988</strain>
    </source>
</reference>
<proteinExistence type="predicted"/>
<protein>
    <submittedName>
        <fullName evidence="2">Uncharacterized protein</fullName>
    </submittedName>
</protein>
<dbReference type="RefSeq" id="WP_060607035.1">
    <property type="nucleotide sequence ID" value="NZ_FQZC01000003.1"/>
</dbReference>
<accession>A0ABY1IMQ6</accession>
<evidence type="ECO:0000313" key="3">
    <source>
        <dbReference type="Proteomes" id="UP000184290"/>
    </source>
</evidence>
<keyword evidence="3" id="KW-1185">Reference proteome</keyword>
<evidence type="ECO:0000256" key="1">
    <source>
        <dbReference type="SAM" id="MobiDB-lite"/>
    </source>
</evidence>
<gene>
    <name evidence="2" type="ORF">SAMN02745911_2659</name>
</gene>
<comment type="caution">
    <text evidence="2">The sequence shown here is derived from an EMBL/GenBank/DDBJ whole genome shotgun (WGS) entry which is preliminary data.</text>
</comment>
<sequence length="90" mass="10059">MADKKSEAEHELPDDAAHDAGQEGRVDVLTNAVRRLDNRFSGRPNDPSLIGQDMPEEDEDEKDPEATGDDADEDPDKDDDWPEPKGTKLW</sequence>
<dbReference type="EMBL" id="FQZC01000003">
    <property type="protein sequence ID" value="SHJ49283.1"/>
    <property type="molecule type" value="Genomic_DNA"/>
</dbReference>
<feature type="compositionally biased region" description="Basic and acidic residues" evidence="1">
    <location>
        <begin position="1"/>
        <end position="26"/>
    </location>
</feature>
<name>A0ABY1IMQ6_9HYPH</name>
<feature type="region of interest" description="Disordered" evidence="1">
    <location>
        <begin position="1"/>
        <end position="90"/>
    </location>
</feature>
<evidence type="ECO:0000313" key="2">
    <source>
        <dbReference type="EMBL" id="SHJ49283.1"/>
    </source>
</evidence>
<feature type="compositionally biased region" description="Acidic residues" evidence="1">
    <location>
        <begin position="54"/>
        <end position="81"/>
    </location>
</feature>
<dbReference type="Proteomes" id="UP000184290">
    <property type="component" value="Unassembled WGS sequence"/>
</dbReference>